<dbReference type="Gene3D" id="3.90.550.10">
    <property type="entry name" value="Spore Coat Polysaccharide Biosynthesis Protein SpsA, Chain A"/>
    <property type="match status" value="1"/>
</dbReference>
<comment type="caution">
    <text evidence="1">The sequence shown here is derived from an EMBL/GenBank/DDBJ whole genome shotgun (WGS) entry which is preliminary data.</text>
</comment>
<accession>A0ABS5S2K1</accession>
<dbReference type="Pfam" id="PF09837">
    <property type="entry name" value="DUF2064"/>
    <property type="match status" value="1"/>
</dbReference>
<dbReference type="Proteomes" id="UP001297092">
    <property type="component" value="Unassembled WGS sequence"/>
</dbReference>
<gene>
    <name evidence="1" type="ORF">KIV10_04495</name>
</gene>
<reference evidence="1 2" key="1">
    <citation type="submission" date="2021-05" db="EMBL/GenBank/DDBJ databases">
        <title>Aequorivita echinoideorum JCM 30378 genome.</title>
        <authorList>
            <person name="Zhang H."/>
            <person name="Li C."/>
        </authorList>
    </citation>
    <scope>NUCLEOTIDE SEQUENCE [LARGE SCALE GENOMIC DNA]</scope>
    <source>
        <strain evidence="1 2">JCM30378</strain>
    </source>
</reference>
<dbReference type="RefSeq" id="WP_214112302.1">
    <property type="nucleotide sequence ID" value="NZ_JAHCTB010000002.1"/>
</dbReference>
<protein>
    <submittedName>
        <fullName evidence="1">DUF2064 domain-containing protein</fullName>
    </submittedName>
</protein>
<dbReference type="PANTHER" id="PTHR36529">
    <property type="entry name" value="SLL1095 PROTEIN"/>
    <property type="match status" value="1"/>
</dbReference>
<dbReference type="InterPro" id="IPR018641">
    <property type="entry name" value="Trfase_1_rSAM/seldom-assoc"/>
</dbReference>
<proteinExistence type="predicted"/>
<evidence type="ECO:0000313" key="2">
    <source>
        <dbReference type="Proteomes" id="UP001297092"/>
    </source>
</evidence>
<dbReference type="SUPFAM" id="SSF53448">
    <property type="entry name" value="Nucleotide-diphospho-sugar transferases"/>
    <property type="match status" value="1"/>
</dbReference>
<dbReference type="EMBL" id="JAHCTB010000002">
    <property type="protein sequence ID" value="MBT0607432.1"/>
    <property type="molecule type" value="Genomic_DNA"/>
</dbReference>
<organism evidence="1 2">
    <name type="scientific">Aequorivita echinoideorum</name>
    <dbReference type="NCBI Taxonomy" id="1549647"/>
    <lineage>
        <taxon>Bacteria</taxon>
        <taxon>Pseudomonadati</taxon>
        <taxon>Bacteroidota</taxon>
        <taxon>Flavobacteriia</taxon>
        <taxon>Flavobacteriales</taxon>
        <taxon>Flavobacteriaceae</taxon>
        <taxon>Aequorivita</taxon>
    </lineage>
</organism>
<dbReference type="InterPro" id="IPR029044">
    <property type="entry name" value="Nucleotide-diphossugar_trans"/>
</dbReference>
<name>A0ABS5S2K1_9FLAO</name>
<dbReference type="PANTHER" id="PTHR36529:SF1">
    <property type="entry name" value="GLYCOSYLTRANSFERASE"/>
    <property type="match status" value="1"/>
</dbReference>
<sequence>MTKQATAILIFANSAQAEASYKPFSKNSKLFSELNKDTLEKVKKSGLPYFHFSEKEQIGDTFGERYINAIKAVYNSGFENVITIGNDTPLLQTSHIAEAAENLRKNPLVLGPSRDGGYYLMGLNIAYFEPESFLKLPWQTGNLRSALCQLLLKKNAQIIFLETLVDIDSIADVELLKNSFRKIRQRIFKILVQLLTFNKRKIYFKNFLVEKIISKTYFNKGSPSLA</sequence>
<evidence type="ECO:0000313" key="1">
    <source>
        <dbReference type="EMBL" id="MBT0607432.1"/>
    </source>
</evidence>
<keyword evidence="2" id="KW-1185">Reference proteome</keyword>